<sequence length="132" mass="14316">MRSMTPARPRRPQVGRLLLGQTLTGAAVSLLALILGGVSDGLSAVSGALVCLLPNAYFAWRAFRLRGARLAREIMNGFYRAEAGKFGLTVALFTLVFVAVPPSNPAFFFGAYVLVQCVHWLGFWLVRTGSRT</sequence>
<name>A0A420X075_9GAMM</name>
<feature type="transmembrane region" description="Helical" evidence="6">
    <location>
        <begin position="83"/>
        <end position="100"/>
    </location>
</feature>
<dbReference type="Pfam" id="PF03899">
    <property type="entry name" value="ATP-synt_I"/>
    <property type="match status" value="1"/>
</dbReference>
<keyword evidence="3 6" id="KW-0812">Transmembrane</keyword>
<dbReference type="RefSeq" id="WP_121170168.1">
    <property type="nucleotide sequence ID" value="NZ_RBIN01000001.1"/>
</dbReference>
<reference evidence="7 8" key="1">
    <citation type="submission" date="2018-10" db="EMBL/GenBank/DDBJ databases">
        <title>Genomic Encyclopedia of Type Strains, Phase IV (KMG-IV): sequencing the most valuable type-strain genomes for metagenomic binning, comparative biology and taxonomic classification.</title>
        <authorList>
            <person name="Goeker M."/>
        </authorList>
    </citation>
    <scope>NUCLEOTIDE SEQUENCE [LARGE SCALE GENOMIC DNA]</scope>
    <source>
        <strain evidence="7 8">DSM 23229</strain>
    </source>
</reference>
<keyword evidence="4 6" id="KW-1133">Transmembrane helix</keyword>
<dbReference type="GO" id="GO:0005886">
    <property type="term" value="C:plasma membrane"/>
    <property type="evidence" value="ECO:0007669"/>
    <property type="project" value="UniProtKB-SubCell"/>
</dbReference>
<evidence type="ECO:0000256" key="3">
    <source>
        <dbReference type="ARBA" id="ARBA00022692"/>
    </source>
</evidence>
<dbReference type="Proteomes" id="UP000281975">
    <property type="component" value="Unassembled WGS sequence"/>
</dbReference>
<dbReference type="EMBL" id="RBIN01000001">
    <property type="protein sequence ID" value="RKR07251.1"/>
    <property type="molecule type" value="Genomic_DNA"/>
</dbReference>
<evidence type="ECO:0000256" key="1">
    <source>
        <dbReference type="ARBA" id="ARBA00004651"/>
    </source>
</evidence>
<keyword evidence="2" id="KW-1003">Cell membrane</keyword>
<evidence type="ECO:0000313" key="7">
    <source>
        <dbReference type="EMBL" id="RKR07251.1"/>
    </source>
</evidence>
<dbReference type="OrthoDB" id="5702716at2"/>
<comment type="caution">
    <text evidence="7">The sequence shown here is derived from an EMBL/GenBank/DDBJ whole genome shotgun (WGS) entry which is preliminary data.</text>
</comment>
<comment type="subcellular location">
    <subcellularLocation>
        <location evidence="1">Cell membrane</location>
        <topology evidence="1">Multi-pass membrane protein</topology>
    </subcellularLocation>
</comment>
<dbReference type="InterPro" id="IPR005598">
    <property type="entry name" value="ATP_synth_I"/>
</dbReference>
<gene>
    <name evidence="7" type="ORF">C7446_0060</name>
</gene>
<evidence type="ECO:0000256" key="5">
    <source>
        <dbReference type="ARBA" id="ARBA00023136"/>
    </source>
</evidence>
<protein>
    <submittedName>
        <fullName evidence="7">ATP synthase protein I</fullName>
    </submittedName>
</protein>
<accession>A0A420X075</accession>
<evidence type="ECO:0000313" key="8">
    <source>
        <dbReference type="Proteomes" id="UP000281975"/>
    </source>
</evidence>
<proteinExistence type="predicted"/>
<dbReference type="AlphaFoldDB" id="A0A420X075"/>
<evidence type="ECO:0000256" key="2">
    <source>
        <dbReference type="ARBA" id="ARBA00022475"/>
    </source>
</evidence>
<feature type="transmembrane region" description="Helical" evidence="6">
    <location>
        <begin position="106"/>
        <end position="126"/>
    </location>
</feature>
<evidence type="ECO:0000256" key="4">
    <source>
        <dbReference type="ARBA" id="ARBA00022989"/>
    </source>
</evidence>
<feature type="transmembrane region" description="Helical" evidence="6">
    <location>
        <begin position="42"/>
        <end position="63"/>
    </location>
</feature>
<organism evidence="7 8">
    <name type="scientific">Kushneria sinocarnis</name>
    <dbReference type="NCBI Taxonomy" id="595502"/>
    <lineage>
        <taxon>Bacteria</taxon>
        <taxon>Pseudomonadati</taxon>
        <taxon>Pseudomonadota</taxon>
        <taxon>Gammaproteobacteria</taxon>
        <taxon>Oceanospirillales</taxon>
        <taxon>Halomonadaceae</taxon>
        <taxon>Kushneria</taxon>
    </lineage>
</organism>
<keyword evidence="8" id="KW-1185">Reference proteome</keyword>
<evidence type="ECO:0000256" key="6">
    <source>
        <dbReference type="SAM" id="Phobius"/>
    </source>
</evidence>
<keyword evidence="5 6" id="KW-0472">Membrane</keyword>